<evidence type="ECO:0000313" key="2">
    <source>
        <dbReference type="Proteomes" id="UP000826661"/>
    </source>
</evidence>
<accession>A0A8G0PJM8</accession>
<reference evidence="1 2" key="1">
    <citation type="journal article" date="2021" name="BMC Genomics">
        <title>Telomere-to-telomere genome assembly of asparaginase-producing Trichoderma simmonsii.</title>
        <authorList>
            <person name="Chung D."/>
            <person name="Kwon Y.M."/>
            <person name="Yang Y."/>
        </authorList>
    </citation>
    <scope>NUCLEOTIDE SEQUENCE [LARGE SCALE GENOMIC DNA]</scope>
    <source>
        <strain evidence="1 2">GH-Sj1</strain>
    </source>
</reference>
<sequence>MFLLLRPRIVDATAKLVSIRYGHSTGAWVVYPGAPPAHTLMALFHAVVPGEAICPAGCIWLALMYMHEMLKENAKKRRTRVKRLSTTPCSEPQVAEELKTYYVSHTAEPISTRLLVE</sequence>
<evidence type="ECO:0000313" key="1">
    <source>
        <dbReference type="EMBL" id="QYS99018.1"/>
    </source>
</evidence>
<proteinExistence type="predicted"/>
<dbReference type="EMBL" id="CP075866">
    <property type="protein sequence ID" value="QYS99018.1"/>
    <property type="molecule type" value="Genomic_DNA"/>
</dbReference>
<name>A0A8G0PJM8_9HYPO</name>
<protein>
    <submittedName>
        <fullName evidence="1">Uncharacterized protein</fullName>
    </submittedName>
</protein>
<keyword evidence="2" id="KW-1185">Reference proteome</keyword>
<dbReference type="AlphaFoldDB" id="A0A8G0PJM8"/>
<dbReference type="Proteomes" id="UP000826661">
    <property type="component" value="Chromosome III"/>
</dbReference>
<gene>
    <name evidence="1" type="ORF">H0G86_006168</name>
</gene>
<organism evidence="1 2">
    <name type="scientific">Trichoderma simmonsii</name>
    <dbReference type="NCBI Taxonomy" id="1491479"/>
    <lineage>
        <taxon>Eukaryota</taxon>
        <taxon>Fungi</taxon>
        <taxon>Dikarya</taxon>
        <taxon>Ascomycota</taxon>
        <taxon>Pezizomycotina</taxon>
        <taxon>Sordariomycetes</taxon>
        <taxon>Hypocreomycetidae</taxon>
        <taxon>Hypocreales</taxon>
        <taxon>Hypocreaceae</taxon>
        <taxon>Trichoderma</taxon>
    </lineage>
</organism>